<dbReference type="KEGG" id="msym:MSY001_2970"/>
<evidence type="ECO:0000256" key="11">
    <source>
        <dbReference type="ARBA" id="ARBA00022833"/>
    </source>
</evidence>
<evidence type="ECO:0000256" key="10">
    <source>
        <dbReference type="ARBA" id="ARBA00022786"/>
    </source>
</evidence>
<accession>M5ECA1</accession>
<dbReference type="GO" id="GO:0005634">
    <property type="term" value="C:nucleus"/>
    <property type="evidence" value="ECO:0007669"/>
    <property type="project" value="UniProtKB-SubCell"/>
</dbReference>
<evidence type="ECO:0000256" key="12">
    <source>
        <dbReference type="ARBA" id="ARBA00023172"/>
    </source>
</evidence>
<evidence type="ECO:0000256" key="15">
    <source>
        <dbReference type="RuleBase" id="RU368018"/>
    </source>
</evidence>
<evidence type="ECO:0000256" key="9">
    <source>
        <dbReference type="ARBA" id="ARBA00022771"/>
    </source>
</evidence>
<dbReference type="EMBL" id="LT671825">
    <property type="protein sequence ID" value="SHO78889.1"/>
    <property type="molecule type" value="Genomic_DNA"/>
</dbReference>
<evidence type="ECO:0000256" key="4">
    <source>
        <dbReference type="ARBA" id="ARBA00012483"/>
    </source>
</evidence>
<dbReference type="STRING" id="1230383.M5ECA1"/>
<comment type="subcellular location">
    <subcellularLocation>
        <location evidence="2 15">Nucleus</location>
    </subcellularLocation>
</comment>
<keyword evidence="14 15" id="KW-0539">Nucleus</keyword>
<evidence type="ECO:0000256" key="13">
    <source>
        <dbReference type="ARBA" id="ARBA00023204"/>
    </source>
</evidence>
<dbReference type="GO" id="GO:0030915">
    <property type="term" value="C:Smc5-Smc6 complex"/>
    <property type="evidence" value="ECO:0007669"/>
    <property type="project" value="UniProtKB-UniRule"/>
</dbReference>
<keyword evidence="8 15" id="KW-0227">DNA damage</keyword>
<dbReference type="OMA" id="ACINHSC"/>
<evidence type="ECO:0000256" key="8">
    <source>
        <dbReference type="ARBA" id="ARBA00022763"/>
    </source>
</evidence>
<comment type="function">
    <text evidence="15">Acts in a DNA repair pathway for removal of UV-induced DNA damage that is distinct from classical nucleotide excision repair and in repair of ionizing radiation damage. Functions in homologous recombination repair of DNA double strand breaks and in recovery of stalled replication forks.</text>
</comment>
<evidence type="ECO:0000256" key="6">
    <source>
        <dbReference type="ARBA" id="ARBA00022679"/>
    </source>
</evidence>
<keyword evidence="18" id="KW-1185">Reference proteome</keyword>
<feature type="domain" description="Non-structural maintenance of chromosomes element 1 RING C4HC3-type" evidence="16">
    <location>
        <begin position="187"/>
        <end position="227"/>
    </location>
</feature>
<organism evidence="17 18">
    <name type="scientific">Malassezia sympodialis (strain ATCC 42132)</name>
    <name type="common">Atopic eczema-associated yeast</name>
    <dbReference type="NCBI Taxonomy" id="1230383"/>
    <lineage>
        <taxon>Eukaryota</taxon>
        <taxon>Fungi</taxon>
        <taxon>Dikarya</taxon>
        <taxon>Basidiomycota</taxon>
        <taxon>Ustilaginomycotina</taxon>
        <taxon>Malasseziomycetes</taxon>
        <taxon>Malasseziales</taxon>
        <taxon>Malasseziaceae</taxon>
        <taxon>Malassezia</taxon>
    </lineage>
</organism>
<name>M5ECA1_MALS4</name>
<evidence type="ECO:0000256" key="1">
    <source>
        <dbReference type="ARBA" id="ARBA00000900"/>
    </source>
</evidence>
<keyword evidence="11 15" id="KW-0862">Zinc</keyword>
<evidence type="ECO:0000313" key="17">
    <source>
        <dbReference type="EMBL" id="SHO78889.1"/>
    </source>
</evidence>
<dbReference type="GO" id="GO:0008270">
    <property type="term" value="F:zinc ion binding"/>
    <property type="evidence" value="ECO:0007669"/>
    <property type="project" value="UniProtKB-KW"/>
</dbReference>
<dbReference type="EC" id="2.3.2.27" evidence="4 15"/>
<dbReference type="RefSeq" id="XP_018741471.1">
    <property type="nucleotide sequence ID" value="XM_018884852.1"/>
</dbReference>
<dbReference type="HOGENOM" id="CLU_045153_1_0_1"/>
<proteinExistence type="inferred from homology"/>
<comment type="subunit">
    <text evidence="15">Component of the Smc5-Smc6 complex.</text>
</comment>
<evidence type="ECO:0000256" key="2">
    <source>
        <dbReference type="ARBA" id="ARBA00004123"/>
    </source>
</evidence>
<dbReference type="InterPro" id="IPR014857">
    <property type="entry name" value="Nse1_RING_C4HC3-type"/>
</dbReference>
<dbReference type="OrthoDB" id="185455at2759"/>
<keyword evidence="10 15" id="KW-0833">Ubl conjugation pathway</keyword>
<keyword evidence="12 15" id="KW-0233">DNA recombination</keyword>
<protein>
    <recommendedName>
        <fullName evidence="5 15">Non-structural maintenance of chromosomes element 1 homolog</fullName>
        <ecNumber evidence="4 15">2.3.2.27</ecNumber>
    </recommendedName>
</protein>
<gene>
    <name evidence="17" type="ORF">MSYG_3237</name>
</gene>
<dbReference type="VEuPathDB" id="FungiDB:MSYG_3237"/>
<dbReference type="InterPro" id="IPR013083">
    <property type="entry name" value="Znf_RING/FYVE/PHD"/>
</dbReference>
<dbReference type="Gene3D" id="3.30.40.10">
    <property type="entry name" value="Zinc/RING finger domain, C3HC4 (zinc finger)"/>
    <property type="match status" value="1"/>
</dbReference>
<dbReference type="Pfam" id="PF07574">
    <property type="entry name" value="SMC_Nse1"/>
    <property type="match status" value="1"/>
</dbReference>
<dbReference type="Gene3D" id="1.10.10.10">
    <property type="entry name" value="Winged helix-like DNA-binding domain superfamily/Winged helix DNA-binding domain"/>
    <property type="match status" value="1"/>
</dbReference>
<dbReference type="GO" id="GO:0061630">
    <property type="term" value="F:ubiquitin protein ligase activity"/>
    <property type="evidence" value="ECO:0007669"/>
    <property type="project" value="UniProtKB-EC"/>
</dbReference>
<evidence type="ECO:0000256" key="5">
    <source>
        <dbReference type="ARBA" id="ARBA00019422"/>
    </source>
</evidence>
<sequence length="244" mass="26160">MVAPAPRATLQQALVQALLSRRIVPRAELVRLYTELCGALEVPPDLDDDLAALQPRVAAVGLDVRTCHDPVSAAPFVVLTNAKADALAELATPHSPAELQYIKALVDAVVHAPDYRFAVPSTQALQMASQMQPPMTKQAANELLRSLEHRGWLVLSRRTGAYALSLRALVELDTYLRNEMDGGVLECMVCYTIVTVGAVCRTHGCRGAVHTSCADAYRAGHTTCAQCAQPWDPRPVGEAAAGAD</sequence>
<dbReference type="GO" id="GO:0000724">
    <property type="term" value="P:double-strand break repair via homologous recombination"/>
    <property type="evidence" value="ECO:0007669"/>
    <property type="project" value="TreeGrafter"/>
</dbReference>
<evidence type="ECO:0000313" key="18">
    <source>
        <dbReference type="Proteomes" id="UP000186303"/>
    </source>
</evidence>
<comment type="catalytic activity">
    <reaction evidence="1 15">
        <text>S-ubiquitinyl-[E2 ubiquitin-conjugating enzyme]-L-cysteine + [acceptor protein]-L-lysine = [E2 ubiquitin-conjugating enzyme]-L-cysteine + N(6)-ubiquitinyl-[acceptor protein]-L-lysine.</text>
        <dbReference type="EC" id="2.3.2.27"/>
    </reaction>
</comment>
<dbReference type="PANTHER" id="PTHR20973">
    <property type="entry name" value="NON-SMC ELEMENT 1-RELATED"/>
    <property type="match status" value="1"/>
</dbReference>
<dbReference type="PANTHER" id="PTHR20973:SF0">
    <property type="entry name" value="NON-STRUCTURAL MAINTENANCE OF CHROMOSOMES ELEMENT 1 HOMOLOG"/>
    <property type="match status" value="1"/>
</dbReference>
<evidence type="ECO:0000259" key="16">
    <source>
        <dbReference type="Pfam" id="PF08746"/>
    </source>
</evidence>
<keyword evidence="6 15" id="KW-0808">Transferase</keyword>
<dbReference type="Pfam" id="PF08746">
    <property type="entry name" value="zf-RING-like"/>
    <property type="match status" value="1"/>
</dbReference>
<dbReference type="Proteomes" id="UP000186303">
    <property type="component" value="Chromosome 5"/>
</dbReference>
<dbReference type="SUPFAM" id="SSF57850">
    <property type="entry name" value="RING/U-box"/>
    <property type="match status" value="1"/>
</dbReference>
<keyword evidence="7 15" id="KW-0479">Metal-binding</keyword>
<evidence type="ECO:0000256" key="14">
    <source>
        <dbReference type="ARBA" id="ARBA00023242"/>
    </source>
</evidence>
<evidence type="ECO:0000256" key="7">
    <source>
        <dbReference type="ARBA" id="ARBA00022723"/>
    </source>
</evidence>
<dbReference type="InterPro" id="IPR036388">
    <property type="entry name" value="WH-like_DNA-bd_sf"/>
</dbReference>
<keyword evidence="9 15" id="KW-0863">Zinc-finger</keyword>
<evidence type="ECO:0000256" key="3">
    <source>
        <dbReference type="ARBA" id="ARBA00010258"/>
    </source>
</evidence>
<reference evidence="18" key="1">
    <citation type="journal article" date="2017" name="Nucleic Acids Res.">
        <title>Proteogenomics produces comprehensive and highly accurate protein-coding gene annotation in a complete genome assembly of Malassezia sympodialis.</title>
        <authorList>
            <person name="Zhu Y."/>
            <person name="Engstroem P.G."/>
            <person name="Tellgren-Roth C."/>
            <person name="Baudo C.D."/>
            <person name="Kennell J.C."/>
            <person name="Sun S."/>
            <person name="Billmyre R.B."/>
            <person name="Schroeder M.S."/>
            <person name="Andersson A."/>
            <person name="Holm T."/>
            <person name="Sigurgeirsson B."/>
            <person name="Wu G."/>
            <person name="Sankaranarayanan S.R."/>
            <person name="Siddharthan R."/>
            <person name="Sanyal K."/>
            <person name="Lundeberg J."/>
            <person name="Nystedt B."/>
            <person name="Boekhout T."/>
            <person name="Dawson T.L. Jr."/>
            <person name="Heitman J."/>
            <person name="Scheynius A."/>
            <person name="Lehtioe J."/>
        </authorList>
    </citation>
    <scope>NUCLEOTIDE SEQUENCE [LARGE SCALE GENOMIC DNA]</scope>
    <source>
        <strain evidence="18">ATCC 42132</strain>
    </source>
</reference>
<keyword evidence="13 15" id="KW-0234">DNA repair</keyword>
<dbReference type="AlphaFoldDB" id="M5ECA1"/>
<comment type="similarity">
    <text evidence="3 15">Belongs to the NSE1 family.</text>
</comment>
<dbReference type="InterPro" id="IPR011513">
    <property type="entry name" value="Nse1"/>
</dbReference>